<evidence type="ECO:0000313" key="6">
    <source>
        <dbReference type="EMBL" id="PZX15295.1"/>
    </source>
</evidence>
<gene>
    <name evidence="6" type="ORF">LX69_02132</name>
</gene>
<dbReference type="OrthoDB" id="321327at2"/>
<dbReference type="EMBL" id="QKZK01000016">
    <property type="protein sequence ID" value="PZX15295.1"/>
    <property type="molecule type" value="Genomic_DNA"/>
</dbReference>
<proteinExistence type="inferred from homology"/>
<name>A0A2W7N4L4_9BACT</name>
<organism evidence="6 7">
    <name type="scientific">Breznakibacter xylanolyticus</name>
    <dbReference type="NCBI Taxonomy" id="990"/>
    <lineage>
        <taxon>Bacteria</taxon>
        <taxon>Pseudomonadati</taxon>
        <taxon>Bacteroidota</taxon>
        <taxon>Bacteroidia</taxon>
        <taxon>Marinilabiliales</taxon>
        <taxon>Marinilabiliaceae</taxon>
        <taxon>Breznakibacter</taxon>
    </lineage>
</organism>
<evidence type="ECO:0000259" key="5">
    <source>
        <dbReference type="Pfam" id="PF17954"/>
    </source>
</evidence>
<evidence type="ECO:0000256" key="2">
    <source>
        <dbReference type="PIRSR" id="PIRSR006232-1"/>
    </source>
</evidence>
<reference evidence="6 7" key="1">
    <citation type="submission" date="2018-06" db="EMBL/GenBank/DDBJ databases">
        <title>Genomic Encyclopedia of Archaeal and Bacterial Type Strains, Phase II (KMG-II): from individual species to whole genera.</title>
        <authorList>
            <person name="Goeker M."/>
        </authorList>
    </citation>
    <scope>NUCLEOTIDE SEQUENCE [LARGE SCALE GENOMIC DNA]</scope>
    <source>
        <strain evidence="6 7">DSM 6779</strain>
    </source>
</reference>
<dbReference type="Proteomes" id="UP000249239">
    <property type="component" value="Unassembled WGS sequence"/>
</dbReference>
<accession>A0A2W7N4L4</accession>
<dbReference type="InterPro" id="IPR012093">
    <property type="entry name" value="Pirin"/>
</dbReference>
<dbReference type="Pfam" id="PF17954">
    <property type="entry name" value="Pirin_C_2"/>
    <property type="match status" value="1"/>
</dbReference>
<dbReference type="Gene3D" id="2.60.120.10">
    <property type="entry name" value="Jelly Rolls"/>
    <property type="match status" value="2"/>
</dbReference>
<dbReference type="InterPro" id="IPR041602">
    <property type="entry name" value="Quercetinase_C"/>
</dbReference>
<sequence>MTHSIPGLEVIRSESRGYFNHGWLKTYHSFSFANYYHAQRMHFGALRVINDDVIAPGRGFGLHPHDNMEIITIPIQGSLMHEDSMGHREVIRPNDVQVMSAGSGLFHAEFNASESEEVALFQIWMLPDRKNVEPVYNQANFNPEQAMGQWQQLVGPKGGDSVLTIHQQAWVKRAFVKAGDTIALSPITPQQGHYVMVVSGDVEIMNHNLHPRDALAMTGQHGQVRALRDAHLIDLIVPMQW</sequence>
<dbReference type="CDD" id="cd02910">
    <property type="entry name" value="cupin_Yhhw_N"/>
    <property type="match status" value="1"/>
</dbReference>
<keyword evidence="2" id="KW-0408">Iron</keyword>
<dbReference type="RefSeq" id="WP_111445982.1">
    <property type="nucleotide sequence ID" value="NZ_QKZK01000016.1"/>
</dbReference>
<feature type="binding site" evidence="2">
    <location>
        <position position="63"/>
    </location>
    <ligand>
        <name>Fe cation</name>
        <dbReference type="ChEBI" id="CHEBI:24875"/>
    </ligand>
</feature>
<dbReference type="InterPro" id="IPR011051">
    <property type="entry name" value="RmlC_Cupin_sf"/>
</dbReference>
<feature type="binding site" evidence="2">
    <location>
        <position position="109"/>
    </location>
    <ligand>
        <name>Fe cation</name>
        <dbReference type="ChEBI" id="CHEBI:24875"/>
    </ligand>
</feature>
<dbReference type="InterPro" id="IPR014710">
    <property type="entry name" value="RmlC-like_jellyroll"/>
</dbReference>
<feature type="domain" description="Pirin N-terminal" evidence="4">
    <location>
        <begin position="18"/>
        <end position="125"/>
    </location>
</feature>
<feature type="binding site" evidence="2">
    <location>
        <position position="107"/>
    </location>
    <ligand>
        <name>Fe cation</name>
        <dbReference type="ChEBI" id="CHEBI:24875"/>
    </ligand>
</feature>
<dbReference type="Pfam" id="PF02678">
    <property type="entry name" value="Pirin"/>
    <property type="match status" value="1"/>
</dbReference>
<feature type="binding site" evidence="2">
    <location>
        <position position="65"/>
    </location>
    <ligand>
        <name>Fe cation</name>
        <dbReference type="ChEBI" id="CHEBI:24875"/>
    </ligand>
</feature>
<dbReference type="PANTHER" id="PTHR43212:SF3">
    <property type="entry name" value="QUERCETIN 2,3-DIOXYGENASE"/>
    <property type="match status" value="1"/>
</dbReference>
<dbReference type="AlphaFoldDB" id="A0A2W7N4L4"/>
<evidence type="ECO:0008006" key="8">
    <source>
        <dbReference type="Google" id="ProtNLM"/>
    </source>
</evidence>
<comment type="similarity">
    <text evidence="1 3">Belongs to the pirin family.</text>
</comment>
<evidence type="ECO:0000256" key="3">
    <source>
        <dbReference type="RuleBase" id="RU003457"/>
    </source>
</evidence>
<evidence type="ECO:0000259" key="4">
    <source>
        <dbReference type="Pfam" id="PF02678"/>
    </source>
</evidence>
<dbReference type="PIRSF" id="PIRSF006232">
    <property type="entry name" value="Pirin"/>
    <property type="match status" value="1"/>
</dbReference>
<dbReference type="PANTHER" id="PTHR43212">
    <property type="entry name" value="QUERCETIN 2,3-DIOXYGENASE"/>
    <property type="match status" value="1"/>
</dbReference>
<evidence type="ECO:0000256" key="1">
    <source>
        <dbReference type="ARBA" id="ARBA00008416"/>
    </source>
</evidence>
<keyword evidence="2" id="KW-0479">Metal-binding</keyword>
<comment type="caution">
    <text evidence="6">The sequence shown here is derived from an EMBL/GenBank/DDBJ whole genome shotgun (WGS) entry which is preliminary data.</text>
</comment>
<keyword evidence="7" id="KW-1185">Reference proteome</keyword>
<comment type="cofactor">
    <cofactor evidence="2">
        <name>Fe cation</name>
        <dbReference type="ChEBI" id="CHEBI:24875"/>
    </cofactor>
    <text evidence="2">Binds 1 Fe cation per subunit.</text>
</comment>
<dbReference type="SUPFAM" id="SSF51182">
    <property type="entry name" value="RmlC-like cupins"/>
    <property type="match status" value="1"/>
</dbReference>
<evidence type="ECO:0000313" key="7">
    <source>
        <dbReference type="Proteomes" id="UP000249239"/>
    </source>
</evidence>
<feature type="domain" description="Quercetin 2,3-dioxygenase C-terminal cupin" evidence="5">
    <location>
        <begin position="153"/>
        <end position="232"/>
    </location>
</feature>
<dbReference type="GO" id="GO:0046872">
    <property type="term" value="F:metal ion binding"/>
    <property type="evidence" value="ECO:0007669"/>
    <property type="project" value="UniProtKB-KW"/>
</dbReference>
<protein>
    <recommendedName>
        <fullName evidence="8">Pirin N-terminal domain-containing protein</fullName>
    </recommendedName>
</protein>
<dbReference type="InterPro" id="IPR003829">
    <property type="entry name" value="Pirin_N_dom"/>
</dbReference>